<keyword evidence="2" id="KW-1185">Reference proteome</keyword>
<protein>
    <submittedName>
        <fullName evidence="1">Uncharacterized protein</fullName>
    </submittedName>
</protein>
<organism evidence="1 2">
    <name type="scientific">Candidatus Methylocalor cossyra</name>
    <dbReference type="NCBI Taxonomy" id="3108543"/>
    <lineage>
        <taxon>Bacteria</taxon>
        <taxon>Pseudomonadati</taxon>
        <taxon>Pseudomonadota</taxon>
        <taxon>Gammaproteobacteria</taxon>
        <taxon>Methylococcales</taxon>
        <taxon>Methylococcaceae</taxon>
        <taxon>Candidatus Methylocalor</taxon>
    </lineage>
</organism>
<reference evidence="1 2" key="1">
    <citation type="submission" date="2024-04" db="EMBL/GenBank/DDBJ databases">
        <authorList>
            <person name="Cremers G."/>
        </authorList>
    </citation>
    <scope>NUCLEOTIDE SEQUENCE [LARGE SCALE GENOMIC DNA]</scope>
    <source>
        <strain evidence="1">MeCH1-AG</strain>
    </source>
</reference>
<dbReference type="RefSeq" id="WP_348758785.1">
    <property type="nucleotide sequence ID" value="NZ_OZ026884.1"/>
</dbReference>
<evidence type="ECO:0000313" key="2">
    <source>
        <dbReference type="Proteomes" id="UP001497493"/>
    </source>
</evidence>
<gene>
    <name evidence="1" type="ORF">MECH1_V1_0424</name>
</gene>
<proteinExistence type="predicted"/>
<name>A0ABM9NF16_9GAMM</name>
<sequence>MDGPGLHSKKFGIGTRVIYKPKHPSIDNARYVGQQAVVVRYLRSGTRRTLPDESDYFIEFPSRVVLLVAENDLEPA</sequence>
<accession>A0ABM9NF16</accession>
<dbReference type="Proteomes" id="UP001497493">
    <property type="component" value="Chromosome"/>
</dbReference>
<evidence type="ECO:0000313" key="1">
    <source>
        <dbReference type="EMBL" id="CAL1239200.1"/>
    </source>
</evidence>
<dbReference type="EMBL" id="OZ026884">
    <property type="protein sequence ID" value="CAL1239200.1"/>
    <property type="molecule type" value="Genomic_DNA"/>
</dbReference>